<sequence length="508" mass="55641">MATRNPKRAHINSTSMPNAIVSRRKLLLGSVSIAVLGGGFSFGAHRAVAGNADAFYRLVVDNLDGRQVYNGKPLGPIMRVAAGETLDVELVNNLPPLHDDCTDNPNQPHGLNTTNFHTHGLHVSPTTDSTGEFDADNIFVSVVPEGQIVSCEEICGVDVKSHFRYGRNQFRFEIPENHVSGTFWYHAHKHGSSADQVSDGLAGPLIIDDVPGSMPEYIEQAVEKIFFITSEEVLLVDQDGSAVAPSEFTMRPGEVQRWRVINGSGNGADYAFLRPSISNLEMHLIAFDGLTLDKRVAVNLENLEAPWFNPSALAPGNRADFIVRAPAVLDATTISTAVKSSLDDLANDSNLARFIDLPITVAGSSVAATWSDDDALPGSGLVPFDDIELPKRELAFTRQRTIDLEAFDGEIEKTLQLNAAEDWTVFNRTQVLHVYHIHVNPYLITEIDGETLAVDSPLRRWQDTIGIPLTGSVAFKTRYETFTGKFVIHCHVLPHEDQGMMQVVEVVA</sequence>
<evidence type="ECO:0000313" key="3">
    <source>
        <dbReference type="EMBL" id="AKS45134.1"/>
    </source>
</evidence>
<dbReference type="PROSITE" id="PS00079">
    <property type="entry name" value="MULTICOPPER_OXIDASE1"/>
    <property type="match status" value="1"/>
</dbReference>
<accession>A0A0K0Y2H2</accession>
<dbReference type="OrthoDB" id="9757546at2"/>
<dbReference type="RefSeq" id="WP_049833554.1">
    <property type="nucleotide sequence ID" value="NZ_CP012160.1"/>
</dbReference>
<keyword evidence="1" id="KW-0479">Metal-binding</keyword>
<dbReference type="KEGG" id="otm:OSB_05730"/>
<dbReference type="PANTHER" id="PTHR11709">
    <property type="entry name" value="MULTI-COPPER OXIDASE"/>
    <property type="match status" value="1"/>
</dbReference>
<gene>
    <name evidence="3" type="primary">mco</name>
    <name evidence="3" type="ORF">OSB_05730</name>
</gene>
<proteinExistence type="predicted"/>
<dbReference type="CDD" id="cd13853">
    <property type="entry name" value="CuRO_1_Tth-MCO_like"/>
    <property type="match status" value="1"/>
</dbReference>
<dbReference type="Pfam" id="PF07732">
    <property type="entry name" value="Cu-oxidase_3"/>
    <property type="match status" value="1"/>
</dbReference>
<evidence type="ECO:0000256" key="2">
    <source>
        <dbReference type="ARBA" id="ARBA00023002"/>
    </source>
</evidence>
<dbReference type="InterPro" id="IPR033138">
    <property type="entry name" value="Cu_oxidase_CS"/>
</dbReference>
<dbReference type="AlphaFoldDB" id="A0A0K0Y2H2"/>
<dbReference type="GO" id="GO:0016491">
    <property type="term" value="F:oxidoreductase activity"/>
    <property type="evidence" value="ECO:0007669"/>
    <property type="project" value="UniProtKB-KW"/>
</dbReference>
<dbReference type="InterPro" id="IPR011706">
    <property type="entry name" value="Cu-oxidase_C"/>
</dbReference>
<dbReference type="GO" id="GO:0005507">
    <property type="term" value="F:copper ion binding"/>
    <property type="evidence" value="ECO:0007669"/>
    <property type="project" value="InterPro"/>
</dbReference>
<protein>
    <submittedName>
        <fullName evidence="3">Multicopper oxidase mco</fullName>
        <ecNumber evidence="3">1.-.-.-</ecNumber>
    </submittedName>
</protein>
<dbReference type="InterPro" id="IPR008972">
    <property type="entry name" value="Cupredoxin"/>
</dbReference>
<keyword evidence="2 3" id="KW-0560">Oxidoreductase</keyword>
<dbReference type="EMBL" id="CP012160">
    <property type="protein sequence ID" value="AKS45134.1"/>
    <property type="molecule type" value="Genomic_DNA"/>
</dbReference>
<dbReference type="EC" id="1.-.-.-" evidence="3"/>
<dbReference type="PATRIC" id="fig|1458307.3.peg.577"/>
<dbReference type="Pfam" id="PF07731">
    <property type="entry name" value="Cu-oxidase_2"/>
    <property type="match status" value="1"/>
</dbReference>
<dbReference type="PANTHER" id="PTHR11709:SF518">
    <property type="entry name" value="MULTICOPPER OXIDASE"/>
    <property type="match status" value="1"/>
</dbReference>
<dbReference type="PROSITE" id="PS00080">
    <property type="entry name" value="MULTICOPPER_OXIDASE2"/>
    <property type="match status" value="1"/>
</dbReference>
<dbReference type="InterPro" id="IPR002355">
    <property type="entry name" value="Cu_oxidase_Cu_BS"/>
</dbReference>
<keyword evidence="4" id="KW-1185">Reference proteome</keyword>
<evidence type="ECO:0000313" key="4">
    <source>
        <dbReference type="Proteomes" id="UP000067444"/>
    </source>
</evidence>
<name>A0A0K0Y2H2_9RHOB</name>
<reference evidence="3 4" key="1">
    <citation type="journal article" date="2015" name="Genome Announc.">
        <title>Closed Genome Sequence of Octadecabacter temperatus SB1, the First Mesophilic Species of the Genus Octadecabacter.</title>
        <authorList>
            <person name="Voget S."/>
            <person name="Billerbeck S."/>
            <person name="Simon M."/>
            <person name="Daniel R."/>
        </authorList>
    </citation>
    <scope>NUCLEOTIDE SEQUENCE [LARGE SCALE GENOMIC DNA]</scope>
    <source>
        <strain evidence="3 4">SB1</strain>
    </source>
</reference>
<dbReference type="InterPro" id="IPR045087">
    <property type="entry name" value="Cu-oxidase_fam"/>
</dbReference>
<evidence type="ECO:0000256" key="1">
    <source>
        <dbReference type="ARBA" id="ARBA00022723"/>
    </source>
</evidence>
<organism evidence="3 4">
    <name type="scientific">Octadecabacter temperatus</name>
    <dbReference type="NCBI Taxonomy" id="1458307"/>
    <lineage>
        <taxon>Bacteria</taxon>
        <taxon>Pseudomonadati</taxon>
        <taxon>Pseudomonadota</taxon>
        <taxon>Alphaproteobacteria</taxon>
        <taxon>Rhodobacterales</taxon>
        <taxon>Roseobacteraceae</taxon>
        <taxon>Octadecabacter</taxon>
    </lineage>
</organism>
<dbReference type="InterPro" id="IPR011707">
    <property type="entry name" value="Cu-oxidase-like_N"/>
</dbReference>
<dbReference type="Proteomes" id="UP000067444">
    <property type="component" value="Chromosome"/>
</dbReference>
<dbReference type="STRING" id="1458307.OSB_05730"/>
<dbReference type="SUPFAM" id="SSF49503">
    <property type="entry name" value="Cupredoxins"/>
    <property type="match status" value="3"/>
</dbReference>
<dbReference type="Gene3D" id="2.60.40.420">
    <property type="entry name" value="Cupredoxins - blue copper proteins"/>
    <property type="match status" value="3"/>
</dbReference>